<comment type="caution">
    <text evidence="1">The sequence shown here is derived from an EMBL/GenBank/DDBJ whole genome shotgun (WGS) entry which is preliminary data.</text>
</comment>
<dbReference type="EMBL" id="AQHF01000028">
    <property type="protein sequence ID" value="MBE0347837.1"/>
    <property type="molecule type" value="Genomic_DNA"/>
</dbReference>
<dbReference type="Proteomes" id="UP000660708">
    <property type="component" value="Unassembled WGS sequence"/>
</dbReference>
<organism evidence="1 2">
    <name type="scientific">Pseudoalteromonas peptidolytica F12-50-A1</name>
    <dbReference type="NCBI Taxonomy" id="1315280"/>
    <lineage>
        <taxon>Bacteria</taxon>
        <taxon>Pseudomonadati</taxon>
        <taxon>Pseudomonadota</taxon>
        <taxon>Gammaproteobacteria</taxon>
        <taxon>Alteromonadales</taxon>
        <taxon>Pseudoalteromonadaceae</taxon>
        <taxon>Pseudoalteromonas</taxon>
    </lineage>
</organism>
<dbReference type="AlphaFoldDB" id="A0A8I0T5W9"/>
<name>A0A8I0T5W9_9GAMM</name>
<dbReference type="RefSeq" id="WP_147390436.1">
    <property type="nucleotide sequence ID" value="NZ_AQHF01000028.1"/>
</dbReference>
<protein>
    <submittedName>
        <fullName evidence="1">Uncharacterized protein</fullName>
    </submittedName>
</protein>
<gene>
    <name evidence="1" type="ORF">PPEP_a4199</name>
</gene>
<reference evidence="1 2" key="1">
    <citation type="submission" date="2015-06" db="EMBL/GenBank/DDBJ databases">
        <title>Genome sequence of Pseudoalteromonas peptidolytica.</title>
        <authorList>
            <person name="Xie B.-B."/>
            <person name="Rong J.-C."/>
            <person name="Qin Q.-L."/>
            <person name="Zhang Y.-Z."/>
        </authorList>
    </citation>
    <scope>NUCLEOTIDE SEQUENCE [LARGE SCALE GENOMIC DNA]</scope>
    <source>
        <strain evidence="1 2">F12-50-A1</strain>
    </source>
</reference>
<proteinExistence type="predicted"/>
<evidence type="ECO:0000313" key="2">
    <source>
        <dbReference type="Proteomes" id="UP000660708"/>
    </source>
</evidence>
<sequence>MSNTLIADHNGAVRGSFQIPSNVPAGTYDVTVEGNKNSSAATTFTGHGQAEVTQVQDVITTSLTQITRYDPLAQTFTFDRTLYLAAADVWFTKIGETALTVDIRTTENGIPTQTVLRRTRVEAHTITTQNNTATRITFDPVLLERGVEYCIVLMSDDPNYEVEVATLGDYDERADAWVTAQPFQIGVLLSSSNAVTWTPHQKTDLRFTLHEAEFTSTTRNYNLGEFDLYEADLVQTQFNAMRQDAETDVNLVMTLPSNREVRLKEGSLITLGEKVTGRAKVKVELSGTKGKTPQVLAPITMVGAGVKEKGIYITRHISLGEHVDVRVGFDAATGLDSKVTAYYSTGSQWLELPLVEQMSLGGGFSERRYELNDISGETIRIKLELEGTANDVPRVRPLRVTVV</sequence>
<accession>A0A8I0T5W9</accession>
<evidence type="ECO:0000313" key="1">
    <source>
        <dbReference type="EMBL" id="MBE0347837.1"/>
    </source>
</evidence>
<keyword evidence="2" id="KW-1185">Reference proteome</keyword>